<dbReference type="CDD" id="cd00096">
    <property type="entry name" value="Ig"/>
    <property type="match status" value="1"/>
</dbReference>
<evidence type="ECO:0000313" key="2">
    <source>
        <dbReference type="EMBL" id="WAR05754.1"/>
    </source>
</evidence>
<sequence>MLYYADAPDVFISQSITVWTENTPLDLLCKASGVPAVYNYTGFVQRVGAVVIPNSHAEHPGVKESISVNIPSLQLQDTGTYTCNVQNGITGVNKQLVQTASQRIDVRDLYKNTSNDQRMYTHGVAESGYNAAQTYEAISMTTNTQFYDALKNGDNGANNSDMLNEASAKPLPYYGNVKKGDTTL</sequence>
<dbReference type="Pfam" id="PF13927">
    <property type="entry name" value="Ig_3"/>
    <property type="match status" value="1"/>
</dbReference>
<proteinExistence type="predicted"/>
<feature type="domain" description="Ig-like" evidence="1">
    <location>
        <begin position="8"/>
        <end position="99"/>
    </location>
</feature>
<evidence type="ECO:0000259" key="1">
    <source>
        <dbReference type="PROSITE" id="PS50835"/>
    </source>
</evidence>
<reference evidence="2" key="1">
    <citation type="submission" date="2022-11" db="EMBL/GenBank/DDBJ databases">
        <title>Centuries of genome instability and evolution in soft-shell clam transmissible cancer (bioRxiv).</title>
        <authorList>
            <person name="Hart S.F.M."/>
            <person name="Yonemitsu M.A."/>
            <person name="Giersch R.M."/>
            <person name="Beal B.F."/>
            <person name="Arriagada G."/>
            <person name="Davis B.W."/>
            <person name="Ostrander E.A."/>
            <person name="Goff S.P."/>
            <person name="Metzger M.J."/>
        </authorList>
    </citation>
    <scope>NUCLEOTIDE SEQUENCE</scope>
    <source>
        <strain evidence="2">MELC-2E11</strain>
        <tissue evidence="2">Siphon/mantle</tissue>
    </source>
</reference>
<dbReference type="InterPro" id="IPR013783">
    <property type="entry name" value="Ig-like_fold"/>
</dbReference>
<gene>
    <name evidence="2" type="ORF">MAR_021123</name>
</gene>
<dbReference type="PROSITE" id="PS50835">
    <property type="entry name" value="IG_LIKE"/>
    <property type="match status" value="1"/>
</dbReference>
<dbReference type="EMBL" id="CP111016">
    <property type="protein sequence ID" value="WAR05754.1"/>
    <property type="molecule type" value="Genomic_DNA"/>
</dbReference>
<dbReference type="InterPro" id="IPR036179">
    <property type="entry name" value="Ig-like_dom_sf"/>
</dbReference>
<accession>A0ABY7E9E1</accession>
<dbReference type="SUPFAM" id="SSF48726">
    <property type="entry name" value="Immunoglobulin"/>
    <property type="match status" value="1"/>
</dbReference>
<dbReference type="Gene3D" id="2.60.40.10">
    <property type="entry name" value="Immunoglobulins"/>
    <property type="match status" value="1"/>
</dbReference>
<dbReference type="InterPro" id="IPR007110">
    <property type="entry name" value="Ig-like_dom"/>
</dbReference>
<name>A0ABY7E9E1_MYAAR</name>
<evidence type="ECO:0000313" key="3">
    <source>
        <dbReference type="Proteomes" id="UP001164746"/>
    </source>
</evidence>
<protein>
    <recommendedName>
        <fullName evidence="1">Ig-like domain-containing protein</fullName>
    </recommendedName>
</protein>
<organism evidence="2 3">
    <name type="scientific">Mya arenaria</name>
    <name type="common">Soft-shell clam</name>
    <dbReference type="NCBI Taxonomy" id="6604"/>
    <lineage>
        <taxon>Eukaryota</taxon>
        <taxon>Metazoa</taxon>
        <taxon>Spiralia</taxon>
        <taxon>Lophotrochozoa</taxon>
        <taxon>Mollusca</taxon>
        <taxon>Bivalvia</taxon>
        <taxon>Autobranchia</taxon>
        <taxon>Heteroconchia</taxon>
        <taxon>Euheterodonta</taxon>
        <taxon>Imparidentia</taxon>
        <taxon>Neoheterodontei</taxon>
        <taxon>Myida</taxon>
        <taxon>Myoidea</taxon>
        <taxon>Myidae</taxon>
        <taxon>Mya</taxon>
    </lineage>
</organism>
<dbReference type="Proteomes" id="UP001164746">
    <property type="component" value="Chromosome 5"/>
</dbReference>
<keyword evidence="3" id="KW-1185">Reference proteome</keyword>